<gene>
    <name evidence="1" type="ORF">M9H77_31211</name>
</gene>
<evidence type="ECO:0000313" key="2">
    <source>
        <dbReference type="Proteomes" id="UP001060085"/>
    </source>
</evidence>
<comment type="caution">
    <text evidence="1">The sequence shown here is derived from an EMBL/GenBank/DDBJ whole genome shotgun (WGS) entry which is preliminary data.</text>
</comment>
<keyword evidence="2" id="KW-1185">Reference proteome</keyword>
<name>A0ACB9ZZS3_CATRO</name>
<evidence type="ECO:0000313" key="1">
    <source>
        <dbReference type="EMBL" id="KAI5654024.1"/>
    </source>
</evidence>
<protein>
    <submittedName>
        <fullName evidence="1">Uncharacterized protein</fullName>
    </submittedName>
</protein>
<reference evidence="2" key="1">
    <citation type="journal article" date="2023" name="Nat. Plants">
        <title>Single-cell RNA sequencing provides a high-resolution roadmap for understanding the multicellular compartmentation of specialized metabolism.</title>
        <authorList>
            <person name="Sun S."/>
            <person name="Shen X."/>
            <person name="Li Y."/>
            <person name="Li Y."/>
            <person name="Wang S."/>
            <person name="Li R."/>
            <person name="Zhang H."/>
            <person name="Shen G."/>
            <person name="Guo B."/>
            <person name="Wei J."/>
            <person name="Xu J."/>
            <person name="St-Pierre B."/>
            <person name="Chen S."/>
            <person name="Sun C."/>
        </authorList>
    </citation>
    <scope>NUCLEOTIDE SEQUENCE [LARGE SCALE GENOMIC DNA]</scope>
</reference>
<dbReference type="EMBL" id="CM044707">
    <property type="protein sequence ID" value="KAI5654024.1"/>
    <property type="molecule type" value="Genomic_DNA"/>
</dbReference>
<sequence length="113" mass="12825">MKSSKIFKDTYSIKVTKKRGKNIQFRGCEGFGHIQAECANTIKKNSYFNTTLSDDERNEETDYDEGDETEHTVTVALNVVVDMKGTTLHGVLKCVDDNENRVDNEKNNAENDE</sequence>
<dbReference type="Proteomes" id="UP001060085">
    <property type="component" value="Linkage Group LG07"/>
</dbReference>
<proteinExistence type="predicted"/>
<accession>A0ACB9ZZS3</accession>
<organism evidence="1 2">
    <name type="scientific">Catharanthus roseus</name>
    <name type="common">Madagascar periwinkle</name>
    <name type="synonym">Vinca rosea</name>
    <dbReference type="NCBI Taxonomy" id="4058"/>
    <lineage>
        <taxon>Eukaryota</taxon>
        <taxon>Viridiplantae</taxon>
        <taxon>Streptophyta</taxon>
        <taxon>Embryophyta</taxon>
        <taxon>Tracheophyta</taxon>
        <taxon>Spermatophyta</taxon>
        <taxon>Magnoliopsida</taxon>
        <taxon>eudicotyledons</taxon>
        <taxon>Gunneridae</taxon>
        <taxon>Pentapetalae</taxon>
        <taxon>asterids</taxon>
        <taxon>lamiids</taxon>
        <taxon>Gentianales</taxon>
        <taxon>Apocynaceae</taxon>
        <taxon>Rauvolfioideae</taxon>
        <taxon>Vinceae</taxon>
        <taxon>Catharanthinae</taxon>
        <taxon>Catharanthus</taxon>
    </lineage>
</organism>